<dbReference type="EMBL" id="BDGG01000002">
    <property type="protein sequence ID" value="GAU91064.1"/>
    <property type="molecule type" value="Genomic_DNA"/>
</dbReference>
<comment type="caution">
    <text evidence="1">The sequence shown here is derived from an EMBL/GenBank/DDBJ whole genome shotgun (WGS) entry which is preliminary data.</text>
</comment>
<reference evidence="1 2" key="1">
    <citation type="journal article" date="2016" name="Nat. Commun.">
        <title>Extremotolerant tardigrade genome and improved radiotolerance of human cultured cells by tardigrade-unique protein.</title>
        <authorList>
            <person name="Hashimoto T."/>
            <person name="Horikawa D.D."/>
            <person name="Saito Y."/>
            <person name="Kuwahara H."/>
            <person name="Kozuka-Hata H."/>
            <person name="Shin-I T."/>
            <person name="Minakuchi Y."/>
            <person name="Ohishi K."/>
            <person name="Motoyama A."/>
            <person name="Aizu T."/>
            <person name="Enomoto A."/>
            <person name="Kondo K."/>
            <person name="Tanaka S."/>
            <person name="Hara Y."/>
            <person name="Koshikawa S."/>
            <person name="Sagara H."/>
            <person name="Miura T."/>
            <person name="Yokobori S."/>
            <person name="Miyagawa K."/>
            <person name="Suzuki Y."/>
            <person name="Kubo T."/>
            <person name="Oyama M."/>
            <person name="Kohara Y."/>
            <person name="Fujiyama A."/>
            <person name="Arakawa K."/>
            <person name="Katayama T."/>
            <person name="Toyoda A."/>
            <person name="Kunieda T."/>
        </authorList>
    </citation>
    <scope>NUCLEOTIDE SEQUENCE [LARGE SCALE GENOMIC DNA]</scope>
    <source>
        <strain evidence="1 2">YOKOZUNA-1</strain>
    </source>
</reference>
<gene>
    <name evidence="1" type="primary">RvY_03390-1</name>
    <name evidence="1" type="synonym">RvY_03390.1</name>
    <name evidence="1" type="ORF">RvY_03390</name>
</gene>
<dbReference type="AlphaFoldDB" id="A0A1D1UMY3"/>
<evidence type="ECO:0000313" key="1">
    <source>
        <dbReference type="EMBL" id="GAU91064.1"/>
    </source>
</evidence>
<sequence>MMEDRECVRMRDTTLAKRGVTGISQVSTAERTAYLKIAEEVMFIKTGNLDALWKSHLKDLPILHVVALQNIWTPFHTATSVVPLRALNCKQTILNQLCILGMFMRRK</sequence>
<keyword evidence="2" id="KW-1185">Reference proteome</keyword>
<dbReference type="Proteomes" id="UP000186922">
    <property type="component" value="Unassembled WGS sequence"/>
</dbReference>
<name>A0A1D1UMY3_RAMVA</name>
<protein>
    <submittedName>
        <fullName evidence="1">Uncharacterized protein</fullName>
    </submittedName>
</protein>
<accession>A0A1D1UMY3</accession>
<proteinExistence type="predicted"/>
<evidence type="ECO:0000313" key="2">
    <source>
        <dbReference type="Proteomes" id="UP000186922"/>
    </source>
</evidence>
<organism evidence="1 2">
    <name type="scientific">Ramazzottius varieornatus</name>
    <name type="common">Water bear</name>
    <name type="synonym">Tardigrade</name>
    <dbReference type="NCBI Taxonomy" id="947166"/>
    <lineage>
        <taxon>Eukaryota</taxon>
        <taxon>Metazoa</taxon>
        <taxon>Ecdysozoa</taxon>
        <taxon>Tardigrada</taxon>
        <taxon>Eutardigrada</taxon>
        <taxon>Parachela</taxon>
        <taxon>Hypsibioidea</taxon>
        <taxon>Ramazzottiidae</taxon>
        <taxon>Ramazzottius</taxon>
    </lineage>
</organism>